<comment type="caution">
    <text evidence="3">The sequence shown here is derived from an EMBL/GenBank/DDBJ whole genome shotgun (WGS) entry which is preliminary data.</text>
</comment>
<organism evidence="3 4">
    <name type="scientific">Eucalyptus globulus</name>
    <name type="common">Tasmanian blue gum</name>
    <dbReference type="NCBI Taxonomy" id="34317"/>
    <lineage>
        <taxon>Eukaryota</taxon>
        <taxon>Viridiplantae</taxon>
        <taxon>Streptophyta</taxon>
        <taxon>Embryophyta</taxon>
        <taxon>Tracheophyta</taxon>
        <taxon>Spermatophyta</taxon>
        <taxon>Magnoliopsida</taxon>
        <taxon>eudicotyledons</taxon>
        <taxon>Gunneridae</taxon>
        <taxon>Pentapetalae</taxon>
        <taxon>rosids</taxon>
        <taxon>malvids</taxon>
        <taxon>Myrtales</taxon>
        <taxon>Myrtaceae</taxon>
        <taxon>Myrtoideae</taxon>
        <taxon>Eucalypteae</taxon>
        <taxon>Eucalyptus</taxon>
    </lineage>
</organism>
<evidence type="ECO:0000313" key="3">
    <source>
        <dbReference type="EMBL" id="KAL3744292.1"/>
    </source>
</evidence>
<sequence length="93" mass="10425">MKPSLLIPLLLLSLLLFQAQGIRLSRDLASLVGHQKLPDHVAATSQVKLEVDSVRSKAKRASRASEKSSDGFLPSIHEDYYGPRNHKPRHHKH</sequence>
<reference evidence="3 4" key="1">
    <citation type="submission" date="2024-11" db="EMBL/GenBank/DDBJ databases">
        <title>Chromosome-level genome assembly of Eucalyptus globulus Labill. provides insights into its genome evolution.</title>
        <authorList>
            <person name="Li X."/>
        </authorList>
    </citation>
    <scope>NUCLEOTIDE SEQUENCE [LARGE SCALE GENOMIC DNA]</scope>
    <source>
        <strain evidence="3">CL2024</strain>
        <tissue evidence="3">Fresh tender leaves</tissue>
    </source>
</reference>
<dbReference type="PANTHER" id="PTHR33743:SF33">
    <property type="match status" value="1"/>
</dbReference>
<dbReference type="AlphaFoldDB" id="A0ABD3L376"/>
<proteinExistence type="predicted"/>
<name>A0ABD3L376_EUCGL</name>
<keyword evidence="2" id="KW-0732">Signal</keyword>
<evidence type="ECO:0000256" key="1">
    <source>
        <dbReference type="SAM" id="MobiDB-lite"/>
    </source>
</evidence>
<feature type="compositionally biased region" description="Basic residues" evidence="1">
    <location>
        <begin position="84"/>
        <end position="93"/>
    </location>
</feature>
<accession>A0ABD3L376</accession>
<feature type="chain" id="PRO_5044877273" evidence="2">
    <location>
        <begin position="22"/>
        <end position="93"/>
    </location>
</feature>
<keyword evidence="4" id="KW-1185">Reference proteome</keyword>
<dbReference type="PANTHER" id="PTHR33743">
    <property type="entry name" value="PROTEIN GOLVEN 6-RELATED"/>
    <property type="match status" value="1"/>
</dbReference>
<dbReference type="Proteomes" id="UP001634007">
    <property type="component" value="Unassembled WGS sequence"/>
</dbReference>
<dbReference type="EMBL" id="JBJKBG010000003">
    <property type="protein sequence ID" value="KAL3744292.1"/>
    <property type="molecule type" value="Genomic_DNA"/>
</dbReference>
<gene>
    <name evidence="3" type="ORF">ACJRO7_013537</name>
</gene>
<feature type="region of interest" description="Disordered" evidence="1">
    <location>
        <begin position="54"/>
        <end position="93"/>
    </location>
</feature>
<evidence type="ECO:0000256" key="2">
    <source>
        <dbReference type="SAM" id="SignalP"/>
    </source>
</evidence>
<feature type="signal peptide" evidence="2">
    <location>
        <begin position="1"/>
        <end position="21"/>
    </location>
</feature>
<evidence type="ECO:0000313" key="4">
    <source>
        <dbReference type="Proteomes" id="UP001634007"/>
    </source>
</evidence>
<protein>
    <submittedName>
        <fullName evidence="3">Uncharacterized protein</fullName>
    </submittedName>
</protein>